<gene>
    <name evidence="1" type="ORF">A2851_01920</name>
</gene>
<protein>
    <submittedName>
        <fullName evidence="1">Uncharacterized protein</fullName>
    </submittedName>
</protein>
<proteinExistence type="predicted"/>
<evidence type="ECO:0000313" key="1">
    <source>
        <dbReference type="EMBL" id="OGG53624.1"/>
    </source>
</evidence>
<sequence>MAAALATVLLAVQMDQIFRMIHLRAIFNTFLLIVQPTPLKGGLASLFPAMIEAYELPTNTVCSG</sequence>
<organism evidence="1 2">
    <name type="scientific">Candidatus Kaiserbacteria bacterium RIFCSPHIGHO2_01_FULL_53_29</name>
    <dbReference type="NCBI Taxonomy" id="1798480"/>
    <lineage>
        <taxon>Bacteria</taxon>
        <taxon>Candidatus Kaiseribacteriota</taxon>
    </lineage>
</organism>
<name>A0A1F6CWT3_9BACT</name>
<dbReference type="EMBL" id="MFKT01000009">
    <property type="protein sequence ID" value="OGG53624.1"/>
    <property type="molecule type" value="Genomic_DNA"/>
</dbReference>
<dbReference type="Proteomes" id="UP000176863">
    <property type="component" value="Unassembled WGS sequence"/>
</dbReference>
<dbReference type="AlphaFoldDB" id="A0A1F6CWT3"/>
<comment type="caution">
    <text evidence="1">The sequence shown here is derived from an EMBL/GenBank/DDBJ whole genome shotgun (WGS) entry which is preliminary data.</text>
</comment>
<accession>A0A1F6CWT3</accession>
<dbReference type="STRING" id="1798480.A2851_01920"/>
<reference evidence="1 2" key="1">
    <citation type="journal article" date="2016" name="Nat. Commun.">
        <title>Thousands of microbial genomes shed light on interconnected biogeochemical processes in an aquifer system.</title>
        <authorList>
            <person name="Anantharaman K."/>
            <person name="Brown C.T."/>
            <person name="Hug L.A."/>
            <person name="Sharon I."/>
            <person name="Castelle C.J."/>
            <person name="Probst A.J."/>
            <person name="Thomas B.C."/>
            <person name="Singh A."/>
            <person name="Wilkins M.J."/>
            <person name="Karaoz U."/>
            <person name="Brodie E.L."/>
            <person name="Williams K.H."/>
            <person name="Hubbard S.S."/>
            <person name="Banfield J.F."/>
        </authorList>
    </citation>
    <scope>NUCLEOTIDE SEQUENCE [LARGE SCALE GENOMIC DNA]</scope>
</reference>
<evidence type="ECO:0000313" key="2">
    <source>
        <dbReference type="Proteomes" id="UP000176863"/>
    </source>
</evidence>